<gene>
    <name evidence="3" type="ORF">AVEN_190535_1</name>
    <name evidence="2" type="ORF">AVEN_98264_1</name>
</gene>
<keyword evidence="1" id="KW-0472">Membrane</keyword>
<proteinExistence type="predicted"/>
<comment type="caution">
    <text evidence="2">The sequence shown here is derived from an EMBL/GenBank/DDBJ whole genome shotgun (WGS) entry which is preliminary data.</text>
</comment>
<evidence type="ECO:0000313" key="4">
    <source>
        <dbReference type="Proteomes" id="UP000499080"/>
    </source>
</evidence>
<dbReference type="EMBL" id="BGPR01153535">
    <property type="protein sequence ID" value="GBL68154.1"/>
    <property type="molecule type" value="Genomic_DNA"/>
</dbReference>
<accession>A0A4Y1ZUP6</accession>
<feature type="non-terminal residue" evidence="2">
    <location>
        <position position="1"/>
    </location>
</feature>
<dbReference type="OrthoDB" id="10056271at2759"/>
<feature type="transmembrane region" description="Helical" evidence="1">
    <location>
        <begin position="19"/>
        <end position="43"/>
    </location>
</feature>
<name>A0A4Y1ZUP6_ARAVE</name>
<keyword evidence="1" id="KW-1133">Transmembrane helix</keyword>
<evidence type="ECO:0000256" key="1">
    <source>
        <dbReference type="SAM" id="Phobius"/>
    </source>
</evidence>
<evidence type="ECO:0000313" key="2">
    <source>
        <dbReference type="EMBL" id="GBL68154.1"/>
    </source>
</evidence>
<sequence>EVNDGHTSMLDEPAVSLPIIIAIVLVALIIVLVILDITCFFRFHCGLLYLMRYRTCGRSSEKMQGVEEGRAW</sequence>
<keyword evidence="4" id="KW-1185">Reference proteome</keyword>
<organism evidence="2 4">
    <name type="scientific">Araneus ventricosus</name>
    <name type="common">Orbweaver spider</name>
    <name type="synonym">Epeira ventricosa</name>
    <dbReference type="NCBI Taxonomy" id="182803"/>
    <lineage>
        <taxon>Eukaryota</taxon>
        <taxon>Metazoa</taxon>
        <taxon>Ecdysozoa</taxon>
        <taxon>Arthropoda</taxon>
        <taxon>Chelicerata</taxon>
        <taxon>Arachnida</taxon>
        <taxon>Araneae</taxon>
        <taxon>Araneomorphae</taxon>
        <taxon>Entelegynae</taxon>
        <taxon>Araneoidea</taxon>
        <taxon>Araneidae</taxon>
        <taxon>Araneus</taxon>
    </lineage>
</organism>
<dbReference type="Proteomes" id="UP000499080">
    <property type="component" value="Unassembled WGS sequence"/>
</dbReference>
<keyword evidence="1" id="KW-0812">Transmembrane</keyword>
<evidence type="ECO:0000313" key="3">
    <source>
        <dbReference type="EMBL" id="GBL71084.1"/>
    </source>
</evidence>
<dbReference type="EMBL" id="BGPR01154256">
    <property type="protein sequence ID" value="GBL71084.1"/>
    <property type="molecule type" value="Genomic_DNA"/>
</dbReference>
<protein>
    <submittedName>
        <fullName evidence="2">Uncharacterized protein</fullName>
    </submittedName>
</protein>
<dbReference type="AlphaFoldDB" id="A0A4Y1ZUP6"/>
<reference evidence="2 4" key="1">
    <citation type="journal article" date="2019" name="Sci. Rep.">
        <title>Orb-weaving spider Araneus ventricosus genome elucidates the spidroin gene catalogue.</title>
        <authorList>
            <person name="Kono N."/>
            <person name="Nakamura H."/>
            <person name="Ohtoshi R."/>
            <person name="Moran D.A.P."/>
            <person name="Shinohara A."/>
            <person name="Yoshida Y."/>
            <person name="Fujiwara M."/>
            <person name="Mori M."/>
            <person name="Tomita M."/>
            <person name="Arakawa K."/>
        </authorList>
    </citation>
    <scope>NUCLEOTIDE SEQUENCE [LARGE SCALE GENOMIC DNA]</scope>
</reference>